<dbReference type="EMBL" id="VSSR01000016">
    <property type="protein sequence ID" value="TYL85722.1"/>
    <property type="molecule type" value="Genomic_DNA"/>
</dbReference>
<proteinExistence type="predicted"/>
<feature type="compositionally biased region" description="Basic residues" evidence="1">
    <location>
        <begin position="1"/>
        <end position="13"/>
    </location>
</feature>
<dbReference type="AlphaFoldDB" id="A0A5S4WYF0"/>
<comment type="caution">
    <text evidence="2">The sequence shown here is derived from an EMBL/GenBank/DDBJ whole genome shotgun (WGS) entry which is preliminary data.</text>
</comment>
<protein>
    <submittedName>
        <fullName evidence="2">Helix-turn-helix domain-containing protein</fullName>
    </submittedName>
</protein>
<reference evidence="2 3" key="1">
    <citation type="submission" date="2019-08" db="EMBL/GenBank/DDBJ databases">
        <title>Bradyrhizobium hipponensis sp. nov., a rhizobium isolated from a Lupinus angustifolius root nodule in Tunisia.</title>
        <authorList>
            <person name="Off K."/>
            <person name="Rejili M."/>
            <person name="Mars M."/>
            <person name="Brachmann A."/>
            <person name="Marin M."/>
        </authorList>
    </citation>
    <scope>NUCLEOTIDE SEQUENCE [LARGE SCALE GENOMIC DNA]</scope>
    <source>
        <strain evidence="2 3">CTAW11</strain>
    </source>
</reference>
<evidence type="ECO:0000313" key="2">
    <source>
        <dbReference type="EMBL" id="TYL85722.1"/>
    </source>
</evidence>
<organism evidence="2 3">
    <name type="scientific">Bradyrhizobium cytisi</name>
    <dbReference type="NCBI Taxonomy" id="515489"/>
    <lineage>
        <taxon>Bacteria</taxon>
        <taxon>Pseudomonadati</taxon>
        <taxon>Pseudomonadota</taxon>
        <taxon>Alphaproteobacteria</taxon>
        <taxon>Hyphomicrobiales</taxon>
        <taxon>Nitrobacteraceae</taxon>
        <taxon>Bradyrhizobium</taxon>
    </lineage>
</organism>
<accession>A0A5S4WYF0</accession>
<dbReference type="OrthoDB" id="8100940at2"/>
<feature type="compositionally biased region" description="Low complexity" evidence="1">
    <location>
        <begin position="87"/>
        <end position="103"/>
    </location>
</feature>
<sequence length="103" mass="11263">MARKKTGPKKPRVTAKEKLKKAKAEQAKLPVESTMYTIPQFCEAHNISLETYYRMARTGTGPEIKKIGHATRISVEAAKAWREGGKATTQKESTASQAASAEA</sequence>
<feature type="region of interest" description="Disordered" evidence="1">
    <location>
        <begin position="82"/>
        <end position="103"/>
    </location>
</feature>
<dbReference type="Proteomes" id="UP000324853">
    <property type="component" value="Unassembled WGS sequence"/>
</dbReference>
<name>A0A5S4WYF0_9BRAD</name>
<dbReference type="RefSeq" id="WP_148750553.1">
    <property type="nucleotide sequence ID" value="NZ_VSSR01000016.1"/>
</dbReference>
<feature type="region of interest" description="Disordered" evidence="1">
    <location>
        <begin position="1"/>
        <end position="21"/>
    </location>
</feature>
<gene>
    <name evidence="2" type="ORF">FXB38_09190</name>
</gene>
<keyword evidence="3" id="KW-1185">Reference proteome</keyword>
<evidence type="ECO:0000313" key="3">
    <source>
        <dbReference type="Proteomes" id="UP000324853"/>
    </source>
</evidence>
<evidence type="ECO:0000256" key="1">
    <source>
        <dbReference type="SAM" id="MobiDB-lite"/>
    </source>
</evidence>